<organism evidence="3 4">
    <name type="scientific">Tardibacter chloracetimidivorans</name>
    <dbReference type="NCBI Taxonomy" id="1921510"/>
    <lineage>
        <taxon>Bacteria</taxon>
        <taxon>Pseudomonadati</taxon>
        <taxon>Pseudomonadota</taxon>
        <taxon>Alphaproteobacteria</taxon>
        <taxon>Sphingomonadales</taxon>
        <taxon>Sphingomonadaceae</taxon>
        <taxon>Tardibacter</taxon>
    </lineage>
</organism>
<dbReference type="InterPro" id="IPR005793">
    <property type="entry name" value="Formyl_trans_C"/>
</dbReference>
<dbReference type="SUPFAM" id="SSF53328">
    <property type="entry name" value="Formyltransferase"/>
    <property type="match status" value="1"/>
</dbReference>
<dbReference type="InterPro" id="IPR011034">
    <property type="entry name" value="Formyl_transferase-like_C_sf"/>
</dbReference>
<dbReference type="CDD" id="cd08651">
    <property type="entry name" value="FMT_core_like_4"/>
    <property type="match status" value="1"/>
</dbReference>
<dbReference type="SUPFAM" id="SSF50486">
    <property type="entry name" value="FMT C-terminal domain-like"/>
    <property type="match status" value="1"/>
</dbReference>
<evidence type="ECO:0000259" key="2">
    <source>
        <dbReference type="Pfam" id="PF02911"/>
    </source>
</evidence>
<proteinExistence type="predicted"/>
<dbReference type="GO" id="GO:0004479">
    <property type="term" value="F:methionyl-tRNA formyltransferase activity"/>
    <property type="evidence" value="ECO:0007669"/>
    <property type="project" value="TreeGrafter"/>
</dbReference>
<dbReference type="AlphaFoldDB" id="A0A1L3ZS22"/>
<feature type="domain" description="Formyl transferase N-terminal" evidence="1">
    <location>
        <begin position="55"/>
        <end position="171"/>
    </location>
</feature>
<dbReference type="OrthoDB" id="5355061at2"/>
<evidence type="ECO:0000259" key="1">
    <source>
        <dbReference type="Pfam" id="PF00551"/>
    </source>
</evidence>
<reference evidence="4" key="1">
    <citation type="submission" date="2016-11" db="EMBL/GenBank/DDBJ databases">
        <title>Complete Genome Sequence of alachlor-degrading Sphingomonas sp. strain JJ-A5.</title>
        <authorList>
            <person name="Lee H."/>
            <person name="Ka J.-O."/>
        </authorList>
    </citation>
    <scope>NUCLEOTIDE SEQUENCE [LARGE SCALE GENOMIC DNA]</scope>
    <source>
        <strain evidence="4">JJ-A5</strain>
    </source>
</reference>
<dbReference type="Pfam" id="PF02911">
    <property type="entry name" value="Formyl_trans_C"/>
    <property type="match status" value="1"/>
</dbReference>
<dbReference type="Pfam" id="PF00551">
    <property type="entry name" value="Formyl_trans_N"/>
    <property type="match status" value="1"/>
</dbReference>
<dbReference type="Proteomes" id="UP000182063">
    <property type="component" value="Chromosome"/>
</dbReference>
<dbReference type="Gene3D" id="3.40.50.12230">
    <property type="match status" value="1"/>
</dbReference>
<dbReference type="CDD" id="cd08702">
    <property type="entry name" value="Arna_FMT_C"/>
    <property type="match status" value="1"/>
</dbReference>
<dbReference type="PANTHER" id="PTHR11138:SF5">
    <property type="entry name" value="METHIONYL-TRNA FORMYLTRANSFERASE, MITOCHONDRIAL"/>
    <property type="match status" value="1"/>
</dbReference>
<protein>
    <submittedName>
        <fullName evidence="3">Methionyl-tRNA formyltransferase</fullName>
    </submittedName>
</protein>
<accession>A0A1L3ZS22</accession>
<gene>
    <name evidence="3" type="ORF">BSL82_03135</name>
</gene>
<evidence type="ECO:0000313" key="4">
    <source>
        <dbReference type="Proteomes" id="UP000182063"/>
    </source>
</evidence>
<dbReference type="STRING" id="1921510.BSL82_03135"/>
<dbReference type="PANTHER" id="PTHR11138">
    <property type="entry name" value="METHIONYL-TRNA FORMYLTRANSFERASE"/>
    <property type="match status" value="1"/>
</dbReference>
<keyword evidence="4" id="KW-1185">Reference proteome</keyword>
<name>A0A1L3ZS22_9SPHN</name>
<feature type="domain" description="Formyl transferase C-terminal" evidence="2">
    <location>
        <begin position="204"/>
        <end position="299"/>
    </location>
</feature>
<dbReference type="GO" id="GO:0005829">
    <property type="term" value="C:cytosol"/>
    <property type="evidence" value="ECO:0007669"/>
    <property type="project" value="TreeGrafter"/>
</dbReference>
<dbReference type="EMBL" id="CP018221">
    <property type="protein sequence ID" value="API58418.1"/>
    <property type="molecule type" value="Genomic_DNA"/>
</dbReference>
<evidence type="ECO:0000313" key="3">
    <source>
        <dbReference type="EMBL" id="API58418.1"/>
    </source>
</evidence>
<dbReference type="InterPro" id="IPR002376">
    <property type="entry name" value="Formyl_transf_N"/>
</dbReference>
<sequence>MRAVIVGAVESTRVTLRALADAPGWEAAALITLPPELAARHSDFVDMSAEAAEAGARVIHASDSNAPDVLEAVSALAPDYVFVIGWSQICKPAFRQAAGGQVIGYHPAPLPRLRGRAVIPWTILLDEKITASTLFWIDDGVDSGPILAQRYFHIAPDETAASLYRQHMEALDRMLRESLPMLAQGSAPRLVQDERHATWATKRTPADGRIDWTLPAAEIDRLIRAVGRPYPGAFTETKAERLTIWAARPWPESARHAAMPGQVVARNEGGFVVRCGDGGALEITDFTIASGQPPRLHSMLGSAR</sequence>
<dbReference type="KEGG" id="sphj:BSL82_03135"/>
<keyword evidence="3" id="KW-0808">Transferase</keyword>
<dbReference type="RefSeq" id="WP_072595991.1">
    <property type="nucleotide sequence ID" value="NZ_CP018221.1"/>
</dbReference>
<dbReference type="InterPro" id="IPR036477">
    <property type="entry name" value="Formyl_transf_N_sf"/>
</dbReference>